<dbReference type="InterPro" id="IPR016187">
    <property type="entry name" value="CTDL_fold"/>
</dbReference>
<dbReference type="PANTHER" id="PTHR46784">
    <property type="entry name" value="KILLER CELL LECTIN-LIKE RECEPTOR SUBFAMILY B MEMBER 1"/>
    <property type="match status" value="1"/>
</dbReference>
<reference evidence="7" key="2">
    <citation type="submission" date="2025-09" db="UniProtKB">
        <authorList>
            <consortium name="Ensembl"/>
        </authorList>
    </citation>
    <scope>IDENTIFICATION</scope>
</reference>
<dbReference type="PANTHER" id="PTHR46784:SF1">
    <property type="entry name" value="KILLER CELL LECTIN-LIKE RECEPTOR SUBFAMILY B MEMBER 1"/>
    <property type="match status" value="1"/>
</dbReference>
<evidence type="ECO:0000256" key="2">
    <source>
        <dbReference type="ARBA" id="ARBA00022734"/>
    </source>
</evidence>
<feature type="domain" description="C-type lectin" evidence="6">
    <location>
        <begin position="88"/>
        <end position="194"/>
    </location>
</feature>
<evidence type="ECO:0000313" key="7">
    <source>
        <dbReference type="Ensembl" id="ENSSPUP00000004423.1"/>
    </source>
</evidence>
<accession>A0A8D0GAZ0</accession>
<evidence type="ECO:0000313" key="8">
    <source>
        <dbReference type="Proteomes" id="UP000694392"/>
    </source>
</evidence>
<dbReference type="GO" id="GO:0030246">
    <property type="term" value="F:carbohydrate binding"/>
    <property type="evidence" value="ECO:0007669"/>
    <property type="project" value="UniProtKB-KW"/>
</dbReference>
<dbReference type="GeneTree" id="ENSGT00960000189377"/>
<evidence type="ECO:0000259" key="6">
    <source>
        <dbReference type="PROSITE" id="PS50041"/>
    </source>
</evidence>
<keyword evidence="3" id="KW-0735">Signal-anchor</keyword>
<dbReference type="PROSITE" id="PS50041">
    <property type="entry name" value="C_TYPE_LECTIN_2"/>
    <property type="match status" value="1"/>
</dbReference>
<dbReference type="GO" id="GO:0042269">
    <property type="term" value="P:regulation of natural killer cell mediated cytotoxicity"/>
    <property type="evidence" value="ECO:0007669"/>
    <property type="project" value="TreeGrafter"/>
</dbReference>
<organism evidence="7 8">
    <name type="scientific">Sphenodon punctatus</name>
    <name type="common">Tuatara</name>
    <name type="synonym">Hatteria punctata</name>
    <dbReference type="NCBI Taxonomy" id="8508"/>
    <lineage>
        <taxon>Eukaryota</taxon>
        <taxon>Metazoa</taxon>
        <taxon>Chordata</taxon>
        <taxon>Craniata</taxon>
        <taxon>Vertebrata</taxon>
        <taxon>Euteleostomi</taxon>
        <taxon>Lepidosauria</taxon>
        <taxon>Sphenodontia</taxon>
        <taxon>Sphenodontidae</taxon>
        <taxon>Sphenodon</taxon>
    </lineage>
</organism>
<evidence type="ECO:0000256" key="5">
    <source>
        <dbReference type="ARBA" id="ARBA00023157"/>
    </source>
</evidence>
<dbReference type="InterPro" id="IPR016186">
    <property type="entry name" value="C-type_lectin-like/link_sf"/>
</dbReference>
<dbReference type="Gene3D" id="3.10.100.10">
    <property type="entry name" value="Mannose-Binding Protein A, subunit A"/>
    <property type="match status" value="1"/>
</dbReference>
<dbReference type="GO" id="GO:0038023">
    <property type="term" value="F:signaling receptor activity"/>
    <property type="evidence" value="ECO:0007669"/>
    <property type="project" value="TreeGrafter"/>
</dbReference>
<dbReference type="SUPFAM" id="SSF56436">
    <property type="entry name" value="C-type lectin-like"/>
    <property type="match status" value="1"/>
</dbReference>
<dbReference type="CDD" id="cd03593">
    <property type="entry name" value="CLECT_NK_receptors_like"/>
    <property type="match status" value="1"/>
</dbReference>
<dbReference type="AlphaFoldDB" id="A0A8D0GAZ0"/>
<reference evidence="7" key="1">
    <citation type="submission" date="2025-08" db="UniProtKB">
        <authorList>
            <consortium name="Ensembl"/>
        </authorList>
    </citation>
    <scope>IDENTIFICATION</scope>
</reference>
<dbReference type="Proteomes" id="UP000694392">
    <property type="component" value="Unplaced"/>
</dbReference>
<evidence type="ECO:0000256" key="4">
    <source>
        <dbReference type="ARBA" id="ARBA00022989"/>
    </source>
</evidence>
<evidence type="ECO:0000256" key="1">
    <source>
        <dbReference type="ARBA" id="ARBA00004606"/>
    </source>
</evidence>
<keyword evidence="4" id="KW-0472">Membrane</keyword>
<keyword evidence="5" id="KW-1015">Disulfide bond</keyword>
<dbReference type="Pfam" id="PF00059">
    <property type="entry name" value="Lectin_C"/>
    <property type="match status" value="1"/>
</dbReference>
<comment type="subcellular location">
    <subcellularLocation>
        <location evidence="1">Membrane</location>
        <topology evidence="1">Single-pass type II membrane protein</topology>
    </subcellularLocation>
</comment>
<sequence length="206" mass="23640">MPTSPVHSISQIDVWTTIFLGRCYIFPLRPLAMTMRMREGVGVTKTNIFFQEKYITNVLFHGSGDSNKSAGNSGANTSTDCSEEWMKHKDSCYYFSNEKVKFNWNNSREECFKNKSDLVIINDTEELDFLNATQSEKGGYYFIGMIYSGTADKEWIWINKSQGLNKLLSIKRDRTDHYCAVIGFHKVTSAHCEEISTSLFLCEKKL</sequence>
<keyword evidence="2" id="KW-0430">Lectin</keyword>
<protein>
    <recommendedName>
        <fullName evidence="6">C-type lectin domain-containing protein</fullName>
    </recommendedName>
</protein>
<dbReference type="SMART" id="SM00034">
    <property type="entry name" value="CLECT"/>
    <property type="match status" value="1"/>
</dbReference>
<dbReference type="Ensembl" id="ENSSPUT00000004702.1">
    <property type="protein sequence ID" value="ENSSPUP00000004423.1"/>
    <property type="gene ID" value="ENSSPUG00000003416.1"/>
</dbReference>
<keyword evidence="4" id="KW-1133">Transmembrane helix</keyword>
<dbReference type="InterPro" id="IPR001304">
    <property type="entry name" value="C-type_lectin-like"/>
</dbReference>
<dbReference type="InterPro" id="IPR033992">
    <property type="entry name" value="NKR-like_CTLD"/>
</dbReference>
<dbReference type="InterPro" id="IPR051527">
    <property type="entry name" value="KLR_subfamily_B"/>
</dbReference>
<evidence type="ECO:0000256" key="3">
    <source>
        <dbReference type="ARBA" id="ARBA00022968"/>
    </source>
</evidence>
<keyword evidence="8" id="KW-1185">Reference proteome</keyword>
<dbReference type="GO" id="GO:0009986">
    <property type="term" value="C:cell surface"/>
    <property type="evidence" value="ECO:0007669"/>
    <property type="project" value="TreeGrafter"/>
</dbReference>
<proteinExistence type="predicted"/>
<keyword evidence="4" id="KW-0812">Transmembrane</keyword>
<name>A0A8D0GAZ0_SPHPU</name>
<dbReference type="GO" id="GO:0005886">
    <property type="term" value="C:plasma membrane"/>
    <property type="evidence" value="ECO:0007669"/>
    <property type="project" value="TreeGrafter"/>
</dbReference>